<name>A0A345UAI5_9FLOR</name>
<evidence type="ECO:0000256" key="4">
    <source>
        <dbReference type="ARBA" id="ARBA00022741"/>
    </source>
</evidence>
<organism evidence="9">
    <name type="scientific">Melanthalia intermedia</name>
    <dbReference type="NCBI Taxonomy" id="172989"/>
    <lineage>
        <taxon>Eukaryota</taxon>
        <taxon>Rhodophyta</taxon>
        <taxon>Florideophyceae</taxon>
        <taxon>Rhodymeniophycidae</taxon>
        <taxon>Gracilariales</taxon>
        <taxon>Gracilariaceae</taxon>
        <taxon>Melanthalia</taxon>
    </lineage>
</organism>
<dbReference type="GO" id="GO:0016887">
    <property type="term" value="F:ATP hydrolysis activity"/>
    <property type="evidence" value="ECO:0007669"/>
    <property type="project" value="InterPro"/>
</dbReference>
<dbReference type="PANTHER" id="PTHR42960">
    <property type="entry name" value="YCF46 PROTEIN"/>
    <property type="match status" value="1"/>
</dbReference>
<dbReference type="SMART" id="SM00382">
    <property type="entry name" value="AAA"/>
    <property type="match status" value="1"/>
</dbReference>
<gene>
    <name evidence="9" type="primary">ycf46</name>
</gene>
<feature type="domain" description="AAA+ ATPase" evidence="8">
    <location>
        <begin position="258"/>
        <end position="393"/>
    </location>
</feature>
<comment type="similarity">
    <text evidence="6">Belongs to the AAA ATPase family. Highly divergent.</text>
</comment>
<reference evidence="9" key="1">
    <citation type="submission" date="2018-05" db="EMBL/GenBank/DDBJ databases">
        <title>Organellar genomes of Gracilariaceae.</title>
        <authorList>
            <person name="Iha C."/>
            <person name="Oliveira M.C."/>
        </authorList>
    </citation>
    <scope>NUCLEOTIDE SEQUENCE</scope>
</reference>
<keyword evidence="3 9" id="KW-0934">Plastid</keyword>
<keyword evidence="4" id="KW-0547">Nucleotide-binding</keyword>
<keyword evidence="2 9" id="KW-0150">Chloroplast</keyword>
<evidence type="ECO:0000256" key="3">
    <source>
        <dbReference type="ARBA" id="ARBA00022640"/>
    </source>
</evidence>
<dbReference type="GO" id="GO:0005524">
    <property type="term" value="F:ATP binding"/>
    <property type="evidence" value="ECO:0007669"/>
    <property type="project" value="UniProtKB-KW"/>
</dbReference>
<dbReference type="Pfam" id="PF00004">
    <property type="entry name" value="AAA"/>
    <property type="match status" value="1"/>
</dbReference>
<evidence type="ECO:0000256" key="1">
    <source>
        <dbReference type="ARBA" id="ARBA00004229"/>
    </source>
</evidence>
<dbReference type="RefSeq" id="YP_009511594.1">
    <property type="nucleotide sequence ID" value="NC_039145.1"/>
</dbReference>
<dbReference type="Gene3D" id="1.10.8.60">
    <property type="match status" value="1"/>
</dbReference>
<evidence type="ECO:0000256" key="2">
    <source>
        <dbReference type="ARBA" id="ARBA00022528"/>
    </source>
</evidence>
<dbReference type="CDD" id="cd19507">
    <property type="entry name" value="RecA-like_Ycf46-like"/>
    <property type="match status" value="1"/>
</dbReference>
<proteinExistence type="inferred from homology"/>
<protein>
    <recommendedName>
        <fullName evidence="7">Uncharacterized AAA domain-containing protein ycf46</fullName>
    </recommendedName>
</protein>
<evidence type="ECO:0000313" key="9">
    <source>
        <dbReference type="EMBL" id="AXI97471.1"/>
    </source>
</evidence>
<keyword evidence="5" id="KW-0067">ATP-binding</keyword>
<dbReference type="Gene3D" id="3.40.50.300">
    <property type="entry name" value="P-loop containing nucleotide triphosphate hydrolases"/>
    <property type="match status" value="1"/>
</dbReference>
<geneLocation type="chloroplast" evidence="9"/>
<dbReference type="InterPro" id="IPR052381">
    <property type="entry name" value="AAA_domain_protein"/>
</dbReference>
<dbReference type="SUPFAM" id="SSF52540">
    <property type="entry name" value="P-loop containing nucleoside triphosphate hydrolases"/>
    <property type="match status" value="2"/>
</dbReference>
<dbReference type="InterPro" id="IPR003593">
    <property type="entry name" value="AAA+_ATPase"/>
</dbReference>
<comment type="subcellular location">
    <subcellularLocation>
        <location evidence="1">Plastid</location>
        <location evidence="1">Chloroplast</location>
    </subcellularLocation>
</comment>
<dbReference type="GeneID" id="37624150"/>
<dbReference type="EMBL" id="MH396016">
    <property type="protein sequence ID" value="AXI97471.1"/>
    <property type="molecule type" value="Genomic_DNA"/>
</dbReference>
<dbReference type="AlphaFoldDB" id="A0A345UAI5"/>
<evidence type="ECO:0000256" key="7">
    <source>
        <dbReference type="ARBA" id="ARBA00040480"/>
    </source>
</evidence>
<accession>A0A345UAI5</accession>
<evidence type="ECO:0000256" key="6">
    <source>
        <dbReference type="ARBA" id="ARBA00038088"/>
    </source>
</evidence>
<evidence type="ECO:0000256" key="5">
    <source>
        <dbReference type="ARBA" id="ARBA00022840"/>
    </source>
</evidence>
<dbReference type="GO" id="GO:0009507">
    <property type="term" value="C:chloroplast"/>
    <property type="evidence" value="ECO:0007669"/>
    <property type="project" value="UniProtKB-SubCell"/>
</dbReference>
<evidence type="ECO:0000259" key="8">
    <source>
        <dbReference type="SMART" id="SM00382"/>
    </source>
</evidence>
<dbReference type="InterPro" id="IPR027417">
    <property type="entry name" value="P-loop_NTPase"/>
</dbReference>
<sequence length="490" mass="56137">MLFQTQLRLLLSSQHVLIYVVATEEERLEYLINYLAQKHLKSSIYLWNFIDGYHNNPNYLNQAVRNPVQALEFIEKISPAGPAIFFLKDFHFFMSDIAVIRKIKNVSRYLRQNNLSIIISSPELSIPSSLRDFLTVVEFPLPNANEIKMELTRLFQVLSIDSSSLSLNDLVLAYRGFSVERIRRSIAKLINNYTSLDYSAMTSIMLEKQQLIRQTDILDFCSTSSSLDDIGGLVFLKDWLKKRSSAFSQQAKNYGLPFPRGILLMGIQGTGKSLIAKSIASQWKLPLLKLDIGKVFAGIVGESEKRMRQAIKISEQSSPCILWIDEIDKVFTRPSSSVDSGTTSRVLSTFLTWLADKDQAVFVVATANQLLSLPSELLRKGRFDEIFFLNLPDLQEREKIFQIHLEKFRPLSWPKYDIKHLSILTDSFSGAEIRQVIVEAMYNAFYAKREFSTQDIIDVIDNFIPLFFTDQEAMLRMQKWAMSGSIRLAS</sequence>
<dbReference type="InterPro" id="IPR003959">
    <property type="entry name" value="ATPase_AAA_core"/>
</dbReference>
<dbReference type="PANTHER" id="PTHR42960:SF1">
    <property type="entry name" value="YCF46 PROTEIN"/>
    <property type="match status" value="1"/>
</dbReference>